<dbReference type="GO" id="GO:0005524">
    <property type="term" value="F:ATP binding"/>
    <property type="evidence" value="ECO:0007669"/>
    <property type="project" value="UniProtKB-KW"/>
</dbReference>
<evidence type="ECO:0000256" key="7">
    <source>
        <dbReference type="ARBA" id="ARBA00035898"/>
    </source>
</evidence>
<dbReference type="EC" id="2.7.1.217" evidence="10"/>
<keyword evidence="4" id="KW-0418">Kinase</keyword>
<dbReference type="NCBIfam" id="NF043035">
    <property type="entry name" value="OxoTetrKin"/>
    <property type="match status" value="1"/>
</dbReference>
<dbReference type="Pfam" id="PF17042">
    <property type="entry name" value="NBD_C"/>
    <property type="match status" value="1"/>
</dbReference>
<evidence type="ECO:0000256" key="6">
    <source>
        <dbReference type="ARBA" id="ARBA00023277"/>
    </source>
</evidence>
<dbReference type="Gene3D" id="3.40.980.20">
    <property type="entry name" value="Four-carbon acid sugar kinase, nucleotide binding domain"/>
    <property type="match status" value="1"/>
</dbReference>
<accession>A0A261S0Y0</accession>
<evidence type="ECO:0000313" key="15">
    <source>
        <dbReference type="EMBL" id="OZI30998.1"/>
    </source>
</evidence>
<evidence type="ECO:0000313" key="16">
    <source>
        <dbReference type="Proteomes" id="UP000216020"/>
    </source>
</evidence>
<keyword evidence="3" id="KW-0547">Nucleotide-binding</keyword>
<evidence type="ECO:0000256" key="9">
    <source>
        <dbReference type="ARBA" id="ARBA00037335"/>
    </source>
</evidence>
<dbReference type="RefSeq" id="WP_094855413.1">
    <property type="nucleotide sequence ID" value="NZ_NEVM01000005.1"/>
</dbReference>
<sequence>MNGAIKLGCIADDFTGATDLANNLVRAGMRVVQTIGVPGHPLDTEVDAVVVALKSRTIAADDAVSQSLQALRWLQSQGAQQIYFKYCSTFDSTAAGNIGPVTEALMAALDCDFTIATPAFPDNKRTVFKGYLFVGDVLLNESGMQNHPLTPMTDPNLVRVLQAQTRGKVGLIDHAAVALGEAAIRARIAALKAEGVSIAIVDAVSNDDLLRLGPALADMPLVTAGSGVAIALPANFGLRPTSRAAALPAPEGLRAVVSGSCSRATNAQVAHFIAAGRPALAIDPLRIAAGEDVRGQALAWARDKLAGGPVLIYSTADPAAVKAIQGRLGVEQAGAMVEQTIAGIARGLVELGVRQLVVAGGETSGACVQALQIEQLRIGGQIDPGVPWCHAASPAAPQGLHITLKSGNFGTEDFFTKAFSALQP</sequence>
<evidence type="ECO:0000256" key="12">
    <source>
        <dbReference type="ARBA" id="ARBA00041377"/>
    </source>
</evidence>
<evidence type="ECO:0000259" key="14">
    <source>
        <dbReference type="Pfam" id="PF17042"/>
    </source>
</evidence>
<dbReference type="Gene3D" id="3.40.50.10840">
    <property type="entry name" value="Putative sugar-binding, N-terminal domain"/>
    <property type="match status" value="1"/>
</dbReference>
<comment type="function">
    <text evidence="9">Catalyzes the ATP-dependent phosphorylation of 3-oxo-tetronate to 3-oxo-tetronate 4-phosphate.</text>
</comment>
<feature type="domain" description="Four-carbon acid sugar kinase nucleotide binding" evidence="14">
    <location>
        <begin position="255"/>
        <end position="415"/>
    </location>
</feature>
<dbReference type="AlphaFoldDB" id="A0A261S0Y0"/>
<evidence type="ECO:0000256" key="2">
    <source>
        <dbReference type="ARBA" id="ARBA00022679"/>
    </source>
</evidence>
<dbReference type="InterPro" id="IPR010737">
    <property type="entry name" value="4-carb_acid_sugar_kinase_N"/>
</dbReference>
<gene>
    <name evidence="15" type="ORF">CAL29_23900</name>
</gene>
<evidence type="ECO:0000256" key="8">
    <source>
        <dbReference type="ARBA" id="ARBA00036346"/>
    </source>
</evidence>
<keyword evidence="6" id="KW-0119">Carbohydrate metabolism</keyword>
<evidence type="ECO:0000256" key="5">
    <source>
        <dbReference type="ARBA" id="ARBA00022840"/>
    </source>
</evidence>
<dbReference type="SUPFAM" id="SSF142764">
    <property type="entry name" value="YgbK-like"/>
    <property type="match status" value="1"/>
</dbReference>
<evidence type="ECO:0000259" key="13">
    <source>
        <dbReference type="Pfam" id="PF07005"/>
    </source>
</evidence>
<comment type="similarity">
    <text evidence="1">Belongs to the four-carbon acid sugar kinase family.</text>
</comment>
<organism evidence="15 16">
    <name type="scientific">Bordetella genomosp. 10</name>
    <dbReference type="NCBI Taxonomy" id="1416804"/>
    <lineage>
        <taxon>Bacteria</taxon>
        <taxon>Pseudomonadati</taxon>
        <taxon>Pseudomonadota</taxon>
        <taxon>Betaproteobacteria</taxon>
        <taxon>Burkholderiales</taxon>
        <taxon>Alcaligenaceae</taxon>
        <taxon>Bordetella</taxon>
    </lineage>
</organism>
<dbReference type="EMBL" id="NEVM01000005">
    <property type="protein sequence ID" value="OZI30998.1"/>
    <property type="molecule type" value="Genomic_DNA"/>
</dbReference>
<dbReference type="OrthoDB" id="191465at2"/>
<dbReference type="InterPro" id="IPR037051">
    <property type="entry name" value="4-carb_acid_sugar_kinase_N_sf"/>
</dbReference>
<keyword evidence="5" id="KW-0067">ATP-binding</keyword>
<protein>
    <recommendedName>
        <fullName evidence="11">3-oxo-tetronate kinase</fullName>
        <ecNumber evidence="10">2.7.1.217</ecNumber>
    </recommendedName>
    <alternativeName>
        <fullName evidence="12">3-dehydrotetronate 4-kinase</fullName>
    </alternativeName>
</protein>
<name>A0A261S0Y0_9BORD</name>
<dbReference type="Pfam" id="PF07005">
    <property type="entry name" value="SBD_N"/>
    <property type="match status" value="1"/>
</dbReference>
<evidence type="ECO:0000256" key="1">
    <source>
        <dbReference type="ARBA" id="ARBA00005715"/>
    </source>
</evidence>
<comment type="catalytic activity">
    <reaction evidence="8">
        <text>3-dehydro-D-erythronate + ATP = 3-dehydro-4-O-phospho-D-erythronate + ADP + H(+)</text>
        <dbReference type="Rhea" id="RHEA:52556"/>
        <dbReference type="ChEBI" id="CHEBI:15378"/>
        <dbReference type="ChEBI" id="CHEBI:30616"/>
        <dbReference type="ChEBI" id="CHEBI:57958"/>
        <dbReference type="ChEBI" id="CHEBI:136593"/>
        <dbReference type="ChEBI" id="CHEBI:456216"/>
        <dbReference type="EC" id="2.7.1.217"/>
    </reaction>
</comment>
<proteinExistence type="inferred from homology"/>
<evidence type="ECO:0000256" key="11">
    <source>
        <dbReference type="ARBA" id="ARBA00039461"/>
    </source>
</evidence>
<keyword evidence="2" id="KW-0808">Transferase</keyword>
<comment type="caution">
    <text evidence="15">The sequence shown here is derived from an EMBL/GenBank/DDBJ whole genome shotgun (WGS) entry which is preliminary data.</text>
</comment>
<dbReference type="InterPro" id="IPR031475">
    <property type="entry name" value="NBD_C"/>
</dbReference>
<dbReference type="GO" id="GO:0016301">
    <property type="term" value="F:kinase activity"/>
    <property type="evidence" value="ECO:0007669"/>
    <property type="project" value="UniProtKB-KW"/>
</dbReference>
<dbReference type="InterPro" id="IPR050007">
    <property type="entry name" value="OtnK"/>
</dbReference>
<evidence type="ECO:0000256" key="3">
    <source>
        <dbReference type="ARBA" id="ARBA00022741"/>
    </source>
</evidence>
<reference evidence="16" key="1">
    <citation type="submission" date="2017-05" db="EMBL/GenBank/DDBJ databases">
        <title>Complete and WGS of Bordetella genogroups.</title>
        <authorList>
            <person name="Spilker T."/>
            <person name="Lipuma J."/>
        </authorList>
    </citation>
    <scope>NUCLEOTIDE SEQUENCE [LARGE SCALE GENOMIC DNA]</scope>
    <source>
        <strain evidence="16">AU16122</strain>
    </source>
</reference>
<dbReference type="InterPro" id="IPR042213">
    <property type="entry name" value="NBD_C_sf"/>
</dbReference>
<feature type="domain" description="Four-carbon acid sugar kinase N-terminal" evidence="13">
    <location>
        <begin position="7"/>
        <end position="232"/>
    </location>
</feature>
<evidence type="ECO:0000256" key="4">
    <source>
        <dbReference type="ARBA" id="ARBA00022777"/>
    </source>
</evidence>
<dbReference type="Proteomes" id="UP000216020">
    <property type="component" value="Unassembled WGS sequence"/>
</dbReference>
<keyword evidence="16" id="KW-1185">Reference proteome</keyword>
<evidence type="ECO:0000256" key="10">
    <source>
        <dbReference type="ARBA" id="ARBA00039095"/>
    </source>
</evidence>
<comment type="catalytic activity">
    <reaction evidence="7">
        <text>3-dehydro-L-erythronate + ATP = 3-dehydro-4-O-phospho-L-erythronate + ADP + H(+)</text>
        <dbReference type="Rhea" id="RHEA:52552"/>
        <dbReference type="ChEBI" id="CHEBI:15378"/>
        <dbReference type="ChEBI" id="CHEBI:30616"/>
        <dbReference type="ChEBI" id="CHEBI:136592"/>
        <dbReference type="ChEBI" id="CHEBI:136670"/>
        <dbReference type="ChEBI" id="CHEBI:456216"/>
        <dbReference type="EC" id="2.7.1.217"/>
    </reaction>
</comment>